<gene>
    <name evidence="1" type="ORF">ACFO9E_00100</name>
</gene>
<protein>
    <submittedName>
        <fullName evidence="1">Uncharacterized protein</fullName>
    </submittedName>
</protein>
<reference evidence="2" key="1">
    <citation type="journal article" date="2019" name="Int. J. Syst. Evol. Microbiol.">
        <title>The Global Catalogue of Microorganisms (GCM) 10K type strain sequencing project: providing services to taxonomists for standard genome sequencing and annotation.</title>
        <authorList>
            <consortium name="The Broad Institute Genomics Platform"/>
            <consortium name="The Broad Institute Genome Sequencing Center for Infectious Disease"/>
            <person name="Wu L."/>
            <person name="Ma J."/>
        </authorList>
    </citation>
    <scope>NUCLEOTIDE SEQUENCE [LARGE SCALE GENOMIC DNA]</scope>
    <source>
        <strain evidence="2">CGMCC 4.7139</strain>
    </source>
</reference>
<organism evidence="1 2">
    <name type="scientific">Streptomyces maoxianensis</name>
    <dbReference type="NCBI Taxonomy" id="1459942"/>
    <lineage>
        <taxon>Bacteria</taxon>
        <taxon>Bacillati</taxon>
        <taxon>Actinomycetota</taxon>
        <taxon>Actinomycetes</taxon>
        <taxon>Kitasatosporales</taxon>
        <taxon>Streptomycetaceae</taxon>
        <taxon>Streptomyces</taxon>
    </lineage>
</organism>
<keyword evidence="2" id="KW-1185">Reference proteome</keyword>
<sequence>APSGVRPPPDLVHRLFDVDHVAEQVTWLQSQGWHARRLLPNGGELLPWPTDGETLDTLSLSVGVPFPWRHQLPLFHFDIIVYTFVLAGDHEGEIWRYEIAPDAWDAVRAATSLAALFSTWTKGIEAGVIGYNDFNGWLSVSDGTRSGLDLLQERAPSLDPLAFPVSVALHPLLRARQAECGVNVSCVDRGFECMEELLGEIEAIRTSLGV</sequence>
<evidence type="ECO:0000313" key="2">
    <source>
        <dbReference type="Proteomes" id="UP001595993"/>
    </source>
</evidence>
<accession>A0ABV9FW85</accession>
<evidence type="ECO:0000313" key="1">
    <source>
        <dbReference type="EMBL" id="MFC4606236.1"/>
    </source>
</evidence>
<dbReference type="Proteomes" id="UP001595993">
    <property type="component" value="Unassembled WGS sequence"/>
</dbReference>
<name>A0ABV9FW85_9ACTN</name>
<feature type="non-terminal residue" evidence="1">
    <location>
        <position position="1"/>
    </location>
</feature>
<comment type="caution">
    <text evidence="1">The sequence shown here is derived from an EMBL/GenBank/DDBJ whole genome shotgun (WGS) entry which is preliminary data.</text>
</comment>
<proteinExistence type="predicted"/>
<dbReference type="EMBL" id="JBHSFE010000002">
    <property type="protein sequence ID" value="MFC4606236.1"/>
    <property type="molecule type" value="Genomic_DNA"/>
</dbReference>
<dbReference type="RefSeq" id="WP_381190378.1">
    <property type="nucleotide sequence ID" value="NZ_JBHSFE010000002.1"/>
</dbReference>